<evidence type="ECO:0000259" key="2">
    <source>
        <dbReference type="PROSITE" id="PS50975"/>
    </source>
</evidence>
<dbReference type="Gene3D" id="3.40.50.20">
    <property type="match status" value="1"/>
</dbReference>
<dbReference type="InterPro" id="IPR013815">
    <property type="entry name" value="ATP_grasp_subdomain_1"/>
</dbReference>
<dbReference type="SUPFAM" id="SSF56059">
    <property type="entry name" value="Glutathione synthetase ATP-binding domain-like"/>
    <property type="match status" value="1"/>
</dbReference>
<dbReference type="Gene3D" id="3.30.470.20">
    <property type="entry name" value="ATP-grasp fold, B domain"/>
    <property type="match status" value="1"/>
</dbReference>
<dbReference type="Proteomes" id="UP001597441">
    <property type="component" value="Unassembled WGS sequence"/>
</dbReference>
<gene>
    <name evidence="3" type="ORF">ACFSQS_02520</name>
</gene>
<keyword evidence="1" id="KW-0547">Nucleotide-binding</keyword>
<organism evidence="3 4">
    <name type="scientific">Gelatiniphilus marinus</name>
    <dbReference type="NCBI Taxonomy" id="1759464"/>
    <lineage>
        <taxon>Bacteria</taxon>
        <taxon>Pseudomonadati</taxon>
        <taxon>Bacteroidota</taxon>
        <taxon>Flavobacteriia</taxon>
        <taxon>Flavobacteriales</taxon>
        <taxon>Flavobacteriaceae</taxon>
        <taxon>Gelatiniphilus</taxon>
    </lineage>
</organism>
<reference evidence="4" key="1">
    <citation type="journal article" date="2019" name="Int. J. Syst. Evol. Microbiol.">
        <title>The Global Catalogue of Microorganisms (GCM) 10K type strain sequencing project: providing services to taxonomists for standard genome sequencing and annotation.</title>
        <authorList>
            <consortium name="The Broad Institute Genomics Platform"/>
            <consortium name="The Broad Institute Genome Sequencing Center for Infectious Disease"/>
            <person name="Wu L."/>
            <person name="Ma J."/>
        </authorList>
    </citation>
    <scope>NUCLEOTIDE SEQUENCE [LARGE SCALE GENOMIC DNA]</scope>
    <source>
        <strain evidence="4">KCTC 42903</strain>
    </source>
</reference>
<evidence type="ECO:0000313" key="4">
    <source>
        <dbReference type="Proteomes" id="UP001597441"/>
    </source>
</evidence>
<evidence type="ECO:0000256" key="1">
    <source>
        <dbReference type="PROSITE-ProRule" id="PRU00409"/>
    </source>
</evidence>
<dbReference type="EMBL" id="JBHULK010000001">
    <property type="protein sequence ID" value="MFD2533964.1"/>
    <property type="molecule type" value="Genomic_DNA"/>
</dbReference>
<sequence length="321" mass="37078">MNILITSAGRRVSLVKAFQKELKNLIPEGKVMTTDFNIELSAACHVSDQAFKLPLVSHKSYLNSLLDTCLANNIKLIIPTIDTELLLLAENVKLFEKNGINPIVSSKAFIGICRDKRKMSAFFIENNINVAKEYSKYDYKLPLFIKPFNGSRSIDTFVIKNHEDLTEYHFINKDLMFLEYIDHDEYDEFTCDLYYDKNSNLKSVIPRMRIEVRDGEVNKGITQKNSLVDYIIEHLSHIEGAKGCLTAQFFKNSKTNKVYGIEINARFGGGYPLSYLAGANFPKWIIQEYLFNQDIDFFNAWESNLLMLRFDNEILVHDYKK</sequence>
<comment type="caution">
    <text evidence="3">The sequence shown here is derived from an EMBL/GenBank/DDBJ whole genome shotgun (WGS) entry which is preliminary data.</text>
</comment>
<accession>A0ABW5JP12</accession>
<feature type="domain" description="ATP-grasp" evidence="2">
    <location>
        <begin position="116"/>
        <end position="290"/>
    </location>
</feature>
<dbReference type="Pfam" id="PF21360">
    <property type="entry name" value="PylC-like_N"/>
    <property type="match status" value="1"/>
</dbReference>
<dbReference type="RefSeq" id="WP_388013587.1">
    <property type="nucleotide sequence ID" value="NZ_JBHUDT010000001.1"/>
</dbReference>
<keyword evidence="1" id="KW-0067">ATP-binding</keyword>
<protein>
    <submittedName>
        <fullName evidence="3">ATP-grasp domain-containing protein</fullName>
    </submittedName>
</protein>
<dbReference type="PROSITE" id="PS50975">
    <property type="entry name" value="ATP_GRASP"/>
    <property type="match status" value="1"/>
</dbReference>
<evidence type="ECO:0000313" key="3">
    <source>
        <dbReference type="EMBL" id="MFD2533964.1"/>
    </source>
</evidence>
<dbReference type="InterPro" id="IPR048764">
    <property type="entry name" value="PylC_N"/>
</dbReference>
<proteinExistence type="predicted"/>
<keyword evidence="4" id="KW-1185">Reference proteome</keyword>
<dbReference type="Gene3D" id="3.30.1490.20">
    <property type="entry name" value="ATP-grasp fold, A domain"/>
    <property type="match status" value="1"/>
</dbReference>
<name>A0ABW5JP12_9FLAO</name>
<dbReference type="InterPro" id="IPR011761">
    <property type="entry name" value="ATP-grasp"/>
</dbReference>
<dbReference type="Pfam" id="PF15632">
    <property type="entry name" value="ATPgrasp_Ter"/>
    <property type="match status" value="1"/>
</dbReference>